<dbReference type="PANTHER" id="PTHR47514">
    <property type="entry name" value="TRANSKETOLASE N-TERMINAL SECTION-RELATED"/>
    <property type="match status" value="1"/>
</dbReference>
<evidence type="ECO:0000313" key="3">
    <source>
        <dbReference type="Proteomes" id="UP000029733"/>
    </source>
</evidence>
<proteinExistence type="predicted"/>
<dbReference type="AlphaFoldDB" id="A0A4U8T6N0"/>
<dbReference type="InterPro" id="IPR005474">
    <property type="entry name" value="Transketolase_N"/>
</dbReference>
<dbReference type="CDD" id="cd02012">
    <property type="entry name" value="TPP_TK"/>
    <property type="match status" value="1"/>
</dbReference>
<dbReference type="RefSeq" id="WP_081946307.1">
    <property type="nucleotide sequence ID" value="NZ_JRPR02000011.1"/>
</dbReference>
<accession>A0A4U8T6N0</accession>
<dbReference type="EMBL" id="JRPR02000011">
    <property type="protein sequence ID" value="TLD95154.1"/>
    <property type="molecule type" value="Genomic_DNA"/>
</dbReference>
<name>A0A4U8T6N0_9HELI</name>
<protein>
    <submittedName>
        <fullName evidence="2">Transketolase</fullName>
    </submittedName>
</protein>
<gene>
    <name evidence="2" type="ORF">LS71_008665</name>
</gene>
<dbReference type="InterPro" id="IPR029061">
    <property type="entry name" value="THDP-binding"/>
</dbReference>
<sequence>MQSVKILHTRVLERQILSVLLLLLARRWLVRKIESKDIRKSILSIAKSAKSPHIASALSCADILYTLFFEVMYIPRAEEPEFIHRDMFLLSKAHSAMALYASLYHKGFMSKAQIEGYYKNAGSLPAHTDRQSSPYIEISAGSLGHGLPIAVGMAMALKNKPSTRKRYVFTLMGDGEIQEGSVWEAAMFAPKYNLNNLIALVDRNNLQGYGRGSELVSFEPLESKWQAFGWECVRVDGHNIKAMRECIKTYQQSNSTKPLCLICDTTKGKGVSFMEDKLEWHYFLVTNEVYDKALKELE</sequence>
<dbReference type="Gene3D" id="3.40.50.970">
    <property type="match status" value="1"/>
</dbReference>
<evidence type="ECO:0000259" key="1">
    <source>
        <dbReference type="Pfam" id="PF00456"/>
    </source>
</evidence>
<reference evidence="2 3" key="1">
    <citation type="journal article" date="2014" name="Genome Announc.">
        <title>Draft genome sequences of eight enterohepatic helicobacter species isolated from both laboratory and wild rodents.</title>
        <authorList>
            <person name="Sheh A."/>
            <person name="Shen Z."/>
            <person name="Fox J.G."/>
        </authorList>
    </citation>
    <scope>NUCLEOTIDE SEQUENCE [LARGE SCALE GENOMIC DNA]</scope>
    <source>
        <strain evidence="2 3">MIT 09-6949</strain>
    </source>
</reference>
<dbReference type="SUPFAM" id="SSF52518">
    <property type="entry name" value="Thiamin diphosphate-binding fold (THDP-binding)"/>
    <property type="match status" value="1"/>
</dbReference>
<dbReference type="PANTHER" id="PTHR47514:SF2">
    <property type="entry name" value="TRANSKETOLASE"/>
    <property type="match status" value="1"/>
</dbReference>
<organism evidence="2 3">
    <name type="scientific">Helicobacter jaachi</name>
    <dbReference type="NCBI Taxonomy" id="1677920"/>
    <lineage>
        <taxon>Bacteria</taxon>
        <taxon>Pseudomonadati</taxon>
        <taxon>Campylobacterota</taxon>
        <taxon>Epsilonproteobacteria</taxon>
        <taxon>Campylobacterales</taxon>
        <taxon>Helicobacteraceae</taxon>
        <taxon>Helicobacter</taxon>
    </lineage>
</organism>
<dbReference type="Pfam" id="PF00456">
    <property type="entry name" value="Transketolase_N"/>
    <property type="match status" value="1"/>
</dbReference>
<feature type="domain" description="Transketolase N-terminal" evidence="1">
    <location>
        <begin position="38"/>
        <end position="281"/>
    </location>
</feature>
<comment type="caution">
    <text evidence="2">The sequence shown here is derived from an EMBL/GenBank/DDBJ whole genome shotgun (WGS) entry which is preliminary data.</text>
</comment>
<dbReference type="Proteomes" id="UP000029733">
    <property type="component" value="Unassembled WGS sequence"/>
</dbReference>
<keyword evidence="3" id="KW-1185">Reference proteome</keyword>
<evidence type="ECO:0000313" key="2">
    <source>
        <dbReference type="EMBL" id="TLD95154.1"/>
    </source>
</evidence>
<dbReference type="OrthoDB" id="8732661at2"/>
<dbReference type="STRING" id="1677920.LS71_08880"/>